<dbReference type="PANTHER" id="PTHR22550">
    <property type="entry name" value="SPORE GERMINATION PROTEIN"/>
    <property type="match status" value="1"/>
</dbReference>
<keyword evidence="1" id="KW-0802">TPR repeat</keyword>
<dbReference type="Gene3D" id="1.25.40.10">
    <property type="entry name" value="Tetratricopeptide repeat domain"/>
    <property type="match status" value="1"/>
</dbReference>
<organism evidence="5 6">
    <name type="scientific">Vibrio eleionomae</name>
    <dbReference type="NCBI Taxonomy" id="2653505"/>
    <lineage>
        <taxon>Bacteria</taxon>
        <taxon>Pseudomonadati</taxon>
        <taxon>Pseudomonadota</taxon>
        <taxon>Gammaproteobacteria</taxon>
        <taxon>Vibrionales</taxon>
        <taxon>Vibrionaceae</taxon>
        <taxon>Vibrio</taxon>
    </lineage>
</organism>
<evidence type="ECO:0000313" key="5">
    <source>
        <dbReference type="EMBL" id="MZI94008.1"/>
    </source>
</evidence>
<dbReference type="Proteomes" id="UP000462621">
    <property type="component" value="Unassembled WGS sequence"/>
</dbReference>
<keyword evidence="3" id="KW-0812">Transmembrane</keyword>
<feature type="compositionally biased region" description="Low complexity" evidence="2">
    <location>
        <begin position="452"/>
        <end position="466"/>
    </location>
</feature>
<proteinExistence type="predicted"/>
<feature type="compositionally biased region" description="Polar residues" evidence="2">
    <location>
        <begin position="509"/>
        <end position="532"/>
    </location>
</feature>
<evidence type="ECO:0000313" key="6">
    <source>
        <dbReference type="Proteomes" id="UP000462621"/>
    </source>
</evidence>
<evidence type="ECO:0000256" key="2">
    <source>
        <dbReference type="SAM" id="MobiDB-lite"/>
    </source>
</evidence>
<feature type="region of interest" description="Disordered" evidence="2">
    <location>
        <begin position="443"/>
        <end position="620"/>
    </location>
</feature>
<feature type="transmembrane region" description="Helical" evidence="3">
    <location>
        <begin position="6"/>
        <end position="25"/>
    </location>
</feature>
<dbReference type="InterPro" id="IPR011990">
    <property type="entry name" value="TPR-like_helical_dom_sf"/>
</dbReference>
<feature type="repeat" description="TPR" evidence="1">
    <location>
        <begin position="399"/>
        <end position="432"/>
    </location>
</feature>
<dbReference type="AlphaFoldDB" id="A0A7X4LL75"/>
<feature type="compositionally biased region" description="Basic and acidic residues" evidence="2">
    <location>
        <begin position="467"/>
        <end position="480"/>
    </location>
</feature>
<dbReference type="Pfam" id="PF13519">
    <property type="entry name" value="VWA_2"/>
    <property type="match status" value="1"/>
</dbReference>
<dbReference type="InterPro" id="IPR050768">
    <property type="entry name" value="UPF0353/GerABKA_families"/>
</dbReference>
<dbReference type="SUPFAM" id="SSF53300">
    <property type="entry name" value="vWA-like"/>
    <property type="match status" value="1"/>
</dbReference>
<feature type="compositionally biased region" description="Low complexity" evidence="2">
    <location>
        <begin position="588"/>
        <end position="601"/>
    </location>
</feature>
<name>A0A7X4LL75_9VIBR</name>
<dbReference type="InterPro" id="IPR002035">
    <property type="entry name" value="VWF_A"/>
</dbReference>
<dbReference type="Pfam" id="PF14559">
    <property type="entry name" value="TPR_19"/>
    <property type="match status" value="1"/>
</dbReference>
<keyword evidence="3" id="KW-0472">Membrane</keyword>
<sequence>MSNFVFLTPYWLLAIIPLAAFLLWLRLRNQQQTLIAPHLAKAMGLGSQAKQSTILSVLSLAWLLACIALAGPSFQKQARPTYSNGSARVLVMDMSMSQYATDVSPNRLTQERYKALDLLSGWHDGYTGLVAFAAGAYTVSPMTSDASTIKNLVPNLSPEIMPAPGSNVVAGVKKAITMMENAGMAKGDIVLLTDDIDSDQSSQIKSVLSGTHWHLSVLAMGTESGAPIQLTDGSLMKNGQGDTIVAKIDFDTMRALTQSVNGVFVPYRGDGKDVDTILANTQAVKAVKGKNGTRTVTERINNGYWLVFIIMIPALLLFRRGVIFIFALVTLPLLMMPQQAEAAPFLNKNQQAYQAFKNKEYKQAANLFTDPKWQGIAKYKAGDYSGAIDSLSQVKHPDEDTQYNLANAYAQAQQLDKAEQLYKQILAHNPTNKDAKHNLQVVEQAKKKQKQQQKNQQGKNQSNQQSKQDKPSSNDQKNSDNKNQSQGDKSHQDQKKQDNQQGQKNQDKSAQQDSSKTNNKQSQQDNHNQSQPAEKKKSQDKDKASQQQASANKSQDNNDSAKSADQKQDQQAKQAQAARAKQQDNKQKQSQQAVAAKPSSAKKVDPELRKLEQVESVRDPSQLLRAQLYLQAQDQDQPDTQTKKW</sequence>
<gene>
    <name evidence="5" type="ORF">F9817_12470</name>
</gene>
<dbReference type="SUPFAM" id="SSF48452">
    <property type="entry name" value="TPR-like"/>
    <property type="match status" value="1"/>
</dbReference>
<feature type="compositionally biased region" description="Basic and acidic residues" evidence="2">
    <location>
        <begin position="602"/>
        <end position="618"/>
    </location>
</feature>
<feature type="compositionally biased region" description="Low complexity" evidence="2">
    <location>
        <begin position="545"/>
        <end position="561"/>
    </location>
</feature>
<protein>
    <submittedName>
        <fullName evidence="5">VWA domain-containing protein</fullName>
    </submittedName>
</protein>
<feature type="transmembrane region" description="Helical" evidence="3">
    <location>
        <begin position="53"/>
        <end position="74"/>
    </location>
</feature>
<accession>A0A7X4LL75</accession>
<reference evidence="5 6" key="1">
    <citation type="submission" date="2019-10" db="EMBL/GenBank/DDBJ databases">
        <title>Vibrio sp. nov. isolated from a shrimp pond.</title>
        <authorList>
            <person name="Gomez-Gil B."/>
            <person name="Enciso-Ibarra J."/>
            <person name="Enciso-Ibarra K."/>
            <person name="Bolan-Mejia C."/>
        </authorList>
    </citation>
    <scope>NUCLEOTIDE SEQUENCE [LARGE SCALE GENOMIC DNA]</scope>
    <source>
        <strain evidence="5 6">CAIM 722</strain>
    </source>
</reference>
<feature type="compositionally biased region" description="Basic and acidic residues" evidence="2">
    <location>
        <begin position="488"/>
        <end position="498"/>
    </location>
</feature>
<dbReference type="InterPro" id="IPR019734">
    <property type="entry name" value="TPR_rpt"/>
</dbReference>
<evidence type="ECO:0000256" key="1">
    <source>
        <dbReference type="PROSITE-ProRule" id="PRU00339"/>
    </source>
</evidence>
<keyword evidence="3" id="KW-1133">Transmembrane helix</keyword>
<dbReference type="RefSeq" id="WP_161156002.1">
    <property type="nucleotide sequence ID" value="NZ_WEKT01000021.1"/>
</dbReference>
<dbReference type="PANTHER" id="PTHR22550:SF14">
    <property type="entry name" value="VWFA DOMAIN-CONTAINING PROTEIN"/>
    <property type="match status" value="1"/>
</dbReference>
<dbReference type="EMBL" id="WEKT01000021">
    <property type="protein sequence ID" value="MZI94008.1"/>
    <property type="molecule type" value="Genomic_DNA"/>
</dbReference>
<feature type="transmembrane region" description="Helical" evidence="3">
    <location>
        <begin position="304"/>
        <end position="329"/>
    </location>
</feature>
<keyword evidence="6" id="KW-1185">Reference proteome</keyword>
<dbReference type="PROSITE" id="PS50005">
    <property type="entry name" value="TPR"/>
    <property type="match status" value="1"/>
</dbReference>
<feature type="domain" description="VWFA" evidence="4">
    <location>
        <begin position="89"/>
        <end position="194"/>
    </location>
</feature>
<comment type="caution">
    <text evidence="5">The sequence shown here is derived from an EMBL/GenBank/DDBJ whole genome shotgun (WGS) entry which is preliminary data.</text>
</comment>
<evidence type="ECO:0000256" key="3">
    <source>
        <dbReference type="SAM" id="Phobius"/>
    </source>
</evidence>
<evidence type="ECO:0000259" key="4">
    <source>
        <dbReference type="Pfam" id="PF13519"/>
    </source>
</evidence>
<feature type="compositionally biased region" description="Basic and acidic residues" evidence="2">
    <location>
        <begin position="533"/>
        <end position="544"/>
    </location>
</feature>
<dbReference type="Gene3D" id="3.40.50.410">
    <property type="entry name" value="von Willebrand factor, type A domain"/>
    <property type="match status" value="1"/>
</dbReference>
<dbReference type="SMART" id="SM00028">
    <property type="entry name" value="TPR"/>
    <property type="match status" value="1"/>
</dbReference>
<feature type="compositionally biased region" description="Low complexity" evidence="2">
    <location>
        <begin position="571"/>
        <end position="580"/>
    </location>
</feature>
<dbReference type="InterPro" id="IPR036465">
    <property type="entry name" value="vWFA_dom_sf"/>
</dbReference>